<gene>
    <name evidence="3" type="ORF">GCM10023116_15730</name>
</gene>
<dbReference type="PROSITE" id="PS50215">
    <property type="entry name" value="ADAM_MEPRO"/>
    <property type="match status" value="1"/>
</dbReference>
<dbReference type="InterPro" id="IPR001590">
    <property type="entry name" value="Peptidase_M12B"/>
</dbReference>
<proteinExistence type="predicted"/>
<dbReference type="Gene3D" id="3.40.390.10">
    <property type="entry name" value="Collagenase (Catalytic Domain)"/>
    <property type="match status" value="1"/>
</dbReference>
<comment type="caution">
    <text evidence="3">The sequence shown here is derived from an EMBL/GenBank/DDBJ whole genome shotgun (WGS) entry which is preliminary data.</text>
</comment>
<keyword evidence="1" id="KW-0175">Coiled coil</keyword>
<protein>
    <recommendedName>
        <fullName evidence="2">Peptidase M12B domain-containing protein</fullName>
    </recommendedName>
</protein>
<name>A0ABP8UZX8_9GAMM</name>
<dbReference type="EMBL" id="BAABFL010000129">
    <property type="protein sequence ID" value="GAA4649299.1"/>
    <property type="molecule type" value="Genomic_DNA"/>
</dbReference>
<dbReference type="Pfam" id="PF13583">
    <property type="entry name" value="Reprolysin_4"/>
    <property type="match status" value="1"/>
</dbReference>
<feature type="domain" description="Peptidase M12B" evidence="2">
    <location>
        <begin position="43"/>
        <end position="243"/>
    </location>
</feature>
<evidence type="ECO:0000313" key="3">
    <source>
        <dbReference type="EMBL" id="GAA4649299.1"/>
    </source>
</evidence>
<keyword evidence="4" id="KW-1185">Reference proteome</keyword>
<sequence>MHNRQQQTDSPGAGLRPWRRQLVTSIATLALSSTITTQAMAETYLDAMILHTPGLSDRYNGNASTRINHLINVTNKIYEDSGLDLTLRPVHIRQVSYSDTSDAGTALSDMAFRRDPAFSDTHTLREKHRADVVILMRPYSSQHKSCGVAYVGGKGRQGNLSAYKSYMYSHVTASTCGDYVTAHEVGHNLGLSHSRAQGSKGTWDHSVGHGVHGEFTTVMAYQSAYNVNYWSGKIYKFSSPSLDCRGKPCGVDKEDPTNGADAVYTLKHTTPIVEAFYPTLKAPDEDQAAGLQAAENKYNEARQRMQALRNELKQSRQRFREHIQRLRNVFTQWSRGQLSYYQAVTQWRSALTNAREELKTYRQVRKDLAQQRRVLRAARIALAEARRNSNSA</sequence>
<dbReference type="Proteomes" id="UP001500604">
    <property type="component" value="Unassembled WGS sequence"/>
</dbReference>
<reference evidence="4" key="1">
    <citation type="journal article" date="2019" name="Int. J. Syst. Evol. Microbiol.">
        <title>The Global Catalogue of Microorganisms (GCM) 10K type strain sequencing project: providing services to taxonomists for standard genome sequencing and annotation.</title>
        <authorList>
            <consortium name="The Broad Institute Genomics Platform"/>
            <consortium name="The Broad Institute Genome Sequencing Center for Infectious Disease"/>
            <person name="Wu L."/>
            <person name="Ma J."/>
        </authorList>
    </citation>
    <scope>NUCLEOTIDE SEQUENCE [LARGE SCALE GENOMIC DNA]</scope>
    <source>
        <strain evidence="4">JCM 17805</strain>
    </source>
</reference>
<accession>A0ABP8UZX8</accession>
<feature type="coiled-coil region" evidence="1">
    <location>
        <begin position="291"/>
        <end position="388"/>
    </location>
</feature>
<evidence type="ECO:0000313" key="4">
    <source>
        <dbReference type="Proteomes" id="UP001500604"/>
    </source>
</evidence>
<evidence type="ECO:0000259" key="2">
    <source>
        <dbReference type="PROSITE" id="PS50215"/>
    </source>
</evidence>
<dbReference type="SUPFAM" id="SSF55486">
    <property type="entry name" value="Metalloproteases ('zincins'), catalytic domain"/>
    <property type="match status" value="1"/>
</dbReference>
<dbReference type="InterPro" id="IPR024079">
    <property type="entry name" value="MetalloPept_cat_dom_sf"/>
</dbReference>
<evidence type="ECO:0000256" key="1">
    <source>
        <dbReference type="SAM" id="Coils"/>
    </source>
</evidence>
<dbReference type="RefSeq" id="WP_345195092.1">
    <property type="nucleotide sequence ID" value="NZ_BAABFL010000129.1"/>
</dbReference>
<organism evidence="3 4">
    <name type="scientific">Kistimonas scapharcae</name>
    <dbReference type="NCBI Taxonomy" id="1036133"/>
    <lineage>
        <taxon>Bacteria</taxon>
        <taxon>Pseudomonadati</taxon>
        <taxon>Pseudomonadota</taxon>
        <taxon>Gammaproteobacteria</taxon>
        <taxon>Oceanospirillales</taxon>
        <taxon>Endozoicomonadaceae</taxon>
        <taxon>Kistimonas</taxon>
    </lineage>
</organism>